<reference evidence="2" key="1">
    <citation type="journal article" date="2020" name="Stud. Mycol.">
        <title>101 Dothideomycetes genomes: a test case for predicting lifestyles and emergence of pathogens.</title>
        <authorList>
            <person name="Haridas S."/>
            <person name="Albert R."/>
            <person name="Binder M."/>
            <person name="Bloem J."/>
            <person name="Labutti K."/>
            <person name="Salamov A."/>
            <person name="Andreopoulos B."/>
            <person name="Baker S."/>
            <person name="Barry K."/>
            <person name="Bills G."/>
            <person name="Bluhm B."/>
            <person name="Cannon C."/>
            <person name="Castanera R."/>
            <person name="Culley D."/>
            <person name="Daum C."/>
            <person name="Ezra D."/>
            <person name="Gonzalez J."/>
            <person name="Henrissat B."/>
            <person name="Kuo A."/>
            <person name="Liang C."/>
            <person name="Lipzen A."/>
            <person name="Lutzoni F."/>
            <person name="Magnuson J."/>
            <person name="Mondo S."/>
            <person name="Nolan M."/>
            <person name="Ohm R."/>
            <person name="Pangilinan J."/>
            <person name="Park H.-J."/>
            <person name="Ramirez L."/>
            <person name="Alfaro M."/>
            <person name="Sun H."/>
            <person name="Tritt A."/>
            <person name="Yoshinaga Y."/>
            <person name="Zwiers L.-H."/>
            <person name="Turgeon B."/>
            <person name="Goodwin S."/>
            <person name="Spatafora J."/>
            <person name="Crous P."/>
            <person name="Grigoriev I."/>
        </authorList>
    </citation>
    <scope>NUCLEOTIDE SEQUENCE</scope>
    <source>
        <strain evidence="2">CBS 627.86</strain>
    </source>
</reference>
<keyword evidence="3" id="KW-1185">Reference proteome</keyword>
<name>A0A6A5YXK4_9PLEO</name>
<protein>
    <submittedName>
        <fullName evidence="2">Uncharacterized protein</fullName>
    </submittedName>
</protein>
<dbReference type="Proteomes" id="UP000799770">
    <property type="component" value="Unassembled WGS sequence"/>
</dbReference>
<organism evidence="2 3">
    <name type="scientific">Lophiotrema nucula</name>
    <dbReference type="NCBI Taxonomy" id="690887"/>
    <lineage>
        <taxon>Eukaryota</taxon>
        <taxon>Fungi</taxon>
        <taxon>Dikarya</taxon>
        <taxon>Ascomycota</taxon>
        <taxon>Pezizomycotina</taxon>
        <taxon>Dothideomycetes</taxon>
        <taxon>Pleosporomycetidae</taxon>
        <taxon>Pleosporales</taxon>
        <taxon>Lophiotremataceae</taxon>
        <taxon>Lophiotrema</taxon>
    </lineage>
</organism>
<evidence type="ECO:0000313" key="3">
    <source>
        <dbReference type="Proteomes" id="UP000799770"/>
    </source>
</evidence>
<gene>
    <name evidence="2" type="ORF">BDV96DRAFT_581937</name>
</gene>
<feature type="non-terminal residue" evidence="2">
    <location>
        <position position="294"/>
    </location>
</feature>
<evidence type="ECO:0000256" key="1">
    <source>
        <dbReference type="SAM" id="MobiDB-lite"/>
    </source>
</evidence>
<sequence length="294" mass="32333">MPSSASERNTWIVLEDRYSAPDALSYIGRIVVDPARPGSNFVPDIDRTSTSSDQVPLRRVQQLESVKPFLLKVVVGKSPDEGILATVEKTVSGRIKIPVIIGAGAKKVEEVKWAMRSNRIKSFGLEQHQQVFEAVQTVFGTSIDHFIKKHGNKGPYYLMVGLKTALNPAYSDKAFTETSGDAQGKLPVAETTTATTAVPVPLSVNPELNIEYKETTTSAVNESVNGEVAFVAQYVELDIDEAGLLRVFERKGTKKKLRSKGLKHFRGETLAFGSDSEDEDEDEDDEEGEEEDNL</sequence>
<evidence type="ECO:0000313" key="2">
    <source>
        <dbReference type="EMBL" id="KAF2111872.1"/>
    </source>
</evidence>
<dbReference type="AlphaFoldDB" id="A0A6A5YXK4"/>
<proteinExistence type="predicted"/>
<feature type="region of interest" description="Disordered" evidence="1">
    <location>
        <begin position="268"/>
        <end position="294"/>
    </location>
</feature>
<accession>A0A6A5YXK4</accession>
<dbReference type="EMBL" id="ML977333">
    <property type="protein sequence ID" value="KAF2111872.1"/>
    <property type="molecule type" value="Genomic_DNA"/>
</dbReference>
<dbReference type="OrthoDB" id="5366210at2759"/>
<feature type="compositionally biased region" description="Acidic residues" evidence="1">
    <location>
        <begin position="275"/>
        <end position="294"/>
    </location>
</feature>